<evidence type="ECO:0000313" key="2">
    <source>
        <dbReference type="Proteomes" id="UP000249254"/>
    </source>
</evidence>
<organism evidence="1 2">
    <name type="scientific">Phenylobacterium soli</name>
    <dbReference type="NCBI Taxonomy" id="2170551"/>
    <lineage>
        <taxon>Bacteria</taxon>
        <taxon>Pseudomonadati</taxon>
        <taxon>Pseudomonadota</taxon>
        <taxon>Alphaproteobacteria</taxon>
        <taxon>Caulobacterales</taxon>
        <taxon>Caulobacteraceae</taxon>
        <taxon>Phenylobacterium</taxon>
    </lineage>
</organism>
<gene>
    <name evidence="1" type="ORF">DJ017_19785</name>
</gene>
<dbReference type="Proteomes" id="UP000249254">
    <property type="component" value="Unassembled WGS sequence"/>
</dbReference>
<dbReference type="EMBL" id="QFYQ01000003">
    <property type="protein sequence ID" value="RAK51201.1"/>
    <property type="molecule type" value="Genomic_DNA"/>
</dbReference>
<sequence>MLRPDDIVEATERRETELGVIEPGDRHTVHQVSASGAFIRLHGSESFIRASGFKWVGVDVPPWVKE</sequence>
<evidence type="ECO:0000313" key="1">
    <source>
        <dbReference type="EMBL" id="RAK51201.1"/>
    </source>
</evidence>
<keyword evidence="2" id="KW-1185">Reference proteome</keyword>
<name>A0A328A9E2_9CAUL</name>
<proteinExistence type="predicted"/>
<comment type="caution">
    <text evidence="1">The sequence shown here is derived from an EMBL/GenBank/DDBJ whole genome shotgun (WGS) entry which is preliminary data.</text>
</comment>
<reference evidence="2" key="1">
    <citation type="submission" date="2018-05" db="EMBL/GenBank/DDBJ databases">
        <authorList>
            <person name="Li X."/>
        </authorList>
    </citation>
    <scope>NUCLEOTIDE SEQUENCE [LARGE SCALE GENOMIC DNA]</scope>
    <source>
        <strain evidence="2">LX32</strain>
    </source>
</reference>
<accession>A0A328A9E2</accession>
<protein>
    <submittedName>
        <fullName evidence="1">Uncharacterized protein</fullName>
    </submittedName>
</protein>
<dbReference type="AlphaFoldDB" id="A0A328A9E2"/>
<dbReference type="RefSeq" id="WP_111530636.1">
    <property type="nucleotide sequence ID" value="NZ_QFYQ01000003.1"/>
</dbReference>